<comment type="caution">
    <text evidence="2">The sequence shown here is derived from an EMBL/GenBank/DDBJ whole genome shotgun (WGS) entry which is preliminary data.</text>
</comment>
<reference evidence="2" key="1">
    <citation type="submission" date="2021-06" db="EMBL/GenBank/DDBJ databases">
        <title>Parelaphostrongylus tenuis whole genome reference sequence.</title>
        <authorList>
            <person name="Garwood T.J."/>
            <person name="Larsen P.A."/>
            <person name="Fountain-Jones N.M."/>
            <person name="Garbe J.R."/>
            <person name="Macchietto M.G."/>
            <person name="Kania S.A."/>
            <person name="Gerhold R.W."/>
            <person name="Richards J.E."/>
            <person name="Wolf T.M."/>
        </authorList>
    </citation>
    <scope>NUCLEOTIDE SEQUENCE</scope>
    <source>
        <strain evidence="2">MNPRO001-30</strain>
        <tissue evidence="2">Meninges</tissue>
    </source>
</reference>
<organism evidence="2 3">
    <name type="scientific">Parelaphostrongylus tenuis</name>
    <name type="common">Meningeal worm</name>
    <dbReference type="NCBI Taxonomy" id="148309"/>
    <lineage>
        <taxon>Eukaryota</taxon>
        <taxon>Metazoa</taxon>
        <taxon>Ecdysozoa</taxon>
        <taxon>Nematoda</taxon>
        <taxon>Chromadorea</taxon>
        <taxon>Rhabditida</taxon>
        <taxon>Rhabditina</taxon>
        <taxon>Rhabditomorpha</taxon>
        <taxon>Strongyloidea</taxon>
        <taxon>Metastrongylidae</taxon>
        <taxon>Parelaphostrongylus</taxon>
    </lineage>
</organism>
<accession>A0AAD5R2C6</accession>
<name>A0AAD5R2C6_PARTN</name>
<evidence type="ECO:0000313" key="2">
    <source>
        <dbReference type="EMBL" id="KAJ1368236.1"/>
    </source>
</evidence>
<dbReference type="AlphaFoldDB" id="A0AAD5R2C6"/>
<feature type="region of interest" description="Disordered" evidence="1">
    <location>
        <begin position="1"/>
        <end position="22"/>
    </location>
</feature>
<sequence>MRKDESKARSLETRRKRGREVTENGRKLLSSGVLHFNGAPLEKIQLERNEGEDHNMGEQLWKFAQIIGSKSTRTLKRWLN</sequence>
<gene>
    <name evidence="2" type="ORF">KIN20_029321</name>
</gene>
<protein>
    <submittedName>
        <fullName evidence="2">Uncharacterized protein</fullName>
    </submittedName>
</protein>
<dbReference type="EMBL" id="JAHQIW010006123">
    <property type="protein sequence ID" value="KAJ1368236.1"/>
    <property type="molecule type" value="Genomic_DNA"/>
</dbReference>
<dbReference type="Proteomes" id="UP001196413">
    <property type="component" value="Unassembled WGS sequence"/>
</dbReference>
<evidence type="ECO:0000256" key="1">
    <source>
        <dbReference type="SAM" id="MobiDB-lite"/>
    </source>
</evidence>
<evidence type="ECO:0000313" key="3">
    <source>
        <dbReference type="Proteomes" id="UP001196413"/>
    </source>
</evidence>
<proteinExistence type="predicted"/>
<keyword evidence="3" id="KW-1185">Reference proteome</keyword>